<reference evidence="2" key="1">
    <citation type="journal article" date="2019" name="Int. J. Syst. Evol. Microbiol.">
        <title>The Global Catalogue of Microorganisms (GCM) 10K type strain sequencing project: providing services to taxonomists for standard genome sequencing and annotation.</title>
        <authorList>
            <consortium name="The Broad Institute Genomics Platform"/>
            <consortium name="The Broad Institute Genome Sequencing Center for Infectious Disease"/>
            <person name="Wu L."/>
            <person name="Ma J."/>
        </authorList>
    </citation>
    <scope>NUCLEOTIDE SEQUENCE [LARGE SCALE GENOMIC DNA]</scope>
    <source>
        <strain evidence="2">2902at01</strain>
    </source>
</reference>
<evidence type="ECO:0000313" key="2">
    <source>
        <dbReference type="Proteomes" id="UP001595868"/>
    </source>
</evidence>
<name>A0ABV8KKC3_9ACTN</name>
<dbReference type="SUPFAM" id="SSF52540">
    <property type="entry name" value="P-loop containing nucleoside triphosphate hydrolases"/>
    <property type="match status" value="1"/>
</dbReference>
<evidence type="ECO:0000313" key="1">
    <source>
        <dbReference type="EMBL" id="MFC4106367.1"/>
    </source>
</evidence>
<dbReference type="EMBL" id="JBHSBN010000005">
    <property type="protein sequence ID" value="MFC4106367.1"/>
    <property type="molecule type" value="Genomic_DNA"/>
</dbReference>
<dbReference type="SUPFAM" id="SSF55729">
    <property type="entry name" value="Acyl-CoA N-acyltransferases (Nat)"/>
    <property type="match status" value="1"/>
</dbReference>
<keyword evidence="2" id="KW-1185">Reference proteome</keyword>
<dbReference type="InterPro" id="IPR027417">
    <property type="entry name" value="P-loop_NTPase"/>
</dbReference>
<comment type="caution">
    <text evidence="1">The sequence shown here is derived from an EMBL/GenBank/DDBJ whole genome shotgun (WGS) entry which is preliminary data.</text>
</comment>
<organism evidence="1 2">
    <name type="scientific">Micromonospora zhanjiangensis</name>
    <dbReference type="NCBI Taxonomy" id="1522057"/>
    <lineage>
        <taxon>Bacteria</taxon>
        <taxon>Bacillati</taxon>
        <taxon>Actinomycetota</taxon>
        <taxon>Actinomycetes</taxon>
        <taxon>Micromonosporales</taxon>
        <taxon>Micromonosporaceae</taxon>
        <taxon>Micromonospora</taxon>
    </lineage>
</organism>
<accession>A0ABV8KKC3</accession>
<dbReference type="Proteomes" id="UP001595868">
    <property type="component" value="Unassembled WGS sequence"/>
</dbReference>
<protein>
    <submittedName>
        <fullName evidence="1">Uncharacterized protein</fullName>
    </submittedName>
</protein>
<proteinExistence type="predicted"/>
<dbReference type="Gene3D" id="3.40.630.30">
    <property type="match status" value="1"/>
</dbReference>
<sequence>MTVTTLAFESAVRRVDTALRGGDCPVVQLIGALGTGKSTVARASLNRLRRPGLPAIPLVDGVDGARQARAAWRLCRDVPATGPVLVAGRRPLTNYPEWTGTAITEIRLAPWSRADIAALAYGHAVRREPDLDRVLRLAGGLPVIAAAVCRQLRQGGDGLSDGTLAHAAATEILRRVRTEVPRRVPVAVPVLATVDGADDDLLRQLVAAPADSFDWLSELSIVRPDVHGLTVAEPYRTVLDLAHRWRHPVSRAALAARTSAYRSRQLAGVTEASLRGRLVSQILNLSATPRVRADLFVEPSGHVRVRDAGPSDADHVGRLIRRWADDEGLSRTRAERMAQLWLSGPVPGFRFLVDADDEPLGMVNISPLDPGLPVLDRLLQQHVDALPSDRGIVVGMMAMRPGAERLQPVLVHEILVAGLRTGRLVVSTPWLPYQRLCDRFGLRRLGGTRDDLYRCGRANVVLSRTFDADNLLGWLRRMQRDGPADRAARAVRDALVDVSSPGGLARSPLVAWTGAGSGAALAALLRSTISTLAESPEPVDAEAGRILAQYYLRAAGGHEIIAHRMHLSRATYFRRFRHGIERLTDLLLPSADR</sequence>
<dbReference type="InterPro" id="IPR016181">
    <property type="entry name" value="Acyl_CoA_acyltransferase"/>
</dbReference>
<dbReference type="RefSeq" id="WP_377544115.1">
    <property type="nucleotide sequence ID" value="NZ_JBHSBN010000005.1"/>
</dbReference>
<gene>
    <name evidence="1" type="ORF">ACFOX0_10510</name>
</gene>